<evidence type="ECO:0000259" key="4">
    <source>
        <dbReference type="PROSITE" id="PS50089"/>
    </source>
</evidence>
<proteinExistence type="predicted"/>
<keyword evidence="1 3" id="KW-0863">Zinc-finger</keyword>
<dbReference type="STRING" id="174720.A0A0N5BFS9"/>
<evidence type="ECO:0000256" key="3">
    <source>
        <dbReference type="PROSITE-ProRule" id="PRU00175"/>
    </source>
</evidence>
<evidence type="ECO:0000256" key="2">
    <source>
        <dbReference type="ARBA" id="ARBA00022833"/>
    </source>
</evidence>
<dbReference type="InterPro" id="IPR013083">
    <property type="entry name" value="Znf_RING/FYVE/PHD"/>
</dbReference>
<feature type="domain" description="RING-type" evidence="4">
    <location>
        <begin position="5"/>
        <end position="52"/>
    </location>
</feature>
<sequence>MSLNCIICTKPYDNGEHALFSTKCGHVMGKSCLDEWANGNVNQSRFNCPVCHELILISDCHQIFNLPIELLKIKSDDSKDKYLNEDGILKDCLSGKLKKGSTFFVEKGYTELKGNKMIHFSDTHNGFILVAGIVNYELGEWKYEWGTDNRRSFVQIFNGTDIFYSEDFRSVPLTAVAFNKFREDAVEFCVGFKNGYLMNRVLSLPNKDFGVPNKSVLINEGRKINSICFLEKKKVVYSVGECNILSISTDNFCVKENWLKNTNVRSKGVTNLSVINNRVLLGVMYGCIYVFEKYKIPYVLYSDEFKWVKSYTYDSTTNKILIFKFVPYCLWDYFETDFSEIRDEMLLSREVRGISRISKYDNEGCRREEYTTYLVQDFQNTTYCLPGNFNTTLISMEYCGKYFTHSFLPDEGNNMLQLHFVNDTFNVVGKKIIENLDHCIGIFALKKSYALSSNVVKIPIVLIFCEEFTMLNCYTVI</sequence>
<keyword evidence="5" id="KW-1185">Reference proteome</keyword>
<evidence type="ECO:0000313" key="6">
    <source>
        <dbReference type="WBParaSite" id="SPAL_0000484100.1"/>
    </source>
</evidence>
<dbReference type="Proteomes" id="UP000046392">
    <property type="component" value="Unplaced"/>
</dbReference>
<organism evidence="5 6">
    <name type="scientific">Strongyloides papillosus</name>
    <name type="common">Intestinal threadworm</name>
    <dbReference type="NCBI Taxonomy" id="174720"/>
    <lineage>
        <taxon>Eukaryota</taxon>
        <taxon>Metazoa</taxon>
        <taxon>Ecdysozoa</taxon>
        <taxon>Nematoda</taxon>
        <taxon>Chromadorea</taxon>
        <taxon>Rhabditida</taxon>
        <taxon>Tylenchina</taxon>
        <taxon>Panagrolaimomorpha</taxon>
        <taxon>Strongyloidoidea</taxon>
        <taxon>Strongyloididae</taxon>
        <taxon>Strongyloides</taxon>
    </lineage>
</organism>
<keyword evidence="2" id="KW-0862">Zinc</keyword>
<name>A0A0N5BFS9_STREA</name>
<evidence type="ECO:0000313" key="5">
    <source>
        <dbReference type="Proteomes" id="UP000046392"/>
    </source>
</evidence>
<dbReference type="PROSITE" id="PS50089">
    <property type="entry name" value="ZF_RING_2"/>
    <property type="match status" value="1"/>
</dbReference>
<dbReference type="AlphaFoldDB" id="A0A0N5BFS9"/>
<reference evidence="6" key="1">
    <citation type="submission" date="2017-02" db="UniProtKB">
        <authorList>
            <consortium name="WormBaseParasite"/>
        </authorList>
    </citation>
    <scope>IDENTIFICATION</scope>
</reference>
<dbReference type="SUPFAM" id="SSF57850">
    <property type="entry name" value="RING/U-box"/>
    <property type="match status" value="1"/>
</dbReference>
<dbReference type="GO" id="GO:0008270">
    <property type="term" value="F:zinc ion binding"/>
    <property type="evidence" value="ECO:0007669"/>
    <property type="project" value="UniProtKB-KW"/>
</dbReference>
<accession>A0A0N5BFS9</accession>
<dbReference type="Gene3D" id="3.30.40.10">
    <property type="entry name" value="Zinc/RING finger domain, C3HC4 (zinc finger)"/>
    <property type="match status" value="1"/>
</dbReference>
<protein>
    <submittedName>
        <fullName evidence="6">RING-type domain-containing protein</fullName>
    </submittedName>
</protein>
<dbReference type="WBParaSite" id="SPAL_0000484100.1">
    <property type="protein sequence ID" value="SPAL_0000484100.1"/>
    <property type="gene ID" value="SPAL_0000484100"/>
</dbReference>
<dbReference type="InterPro" id="IPR001841">
    <property type="entry name" value="Znf_RING"/>
</dbReference>
<keyword evidence="1 3" id="KW-0479">Metal-binding</keyword>
<evidence type="ECO:0000256" key="1">
    <source>
        <dbReference type="ARBA" id="ARBA00022771"/>
    </source>
</evidence>
<dbReference type="Pfam" id="PF13639">
    <property type="entry name" value="zf-RING_2"/>
    <property type="match status" value="1"/>
</dbReference>